<dbReference type="Proteomes" id="UP000030700">
    <property type="component" value="Unassembled WGS sequence"/>
</dbReference>
<evidence type="ECO:0000256" key="4">
    <source>
        <dbReference type="ARBA" id="ARBA00022475"/>
    </source>
</evidence>
<evidence type="ECO:0000256" key="7">
    <source>
        <dbReference type="ARBA" id="ARBA00022967"/>
    </source>
</evidence>
<dbReference type="PANTHER" id="PTHR43553:SF24">
    <property type="entry name" value="ENERGY-COUPLING FACTOR TRANSPORTER ATP-BINDING PROTEIN ECFA1"/>
    <property type="match status" value="1"/>
</dbReference>
<evidence type="ECO:0000256" key="1">
    <source>
        <dbReference type="ARBA" id="ARBA00004202"/>
    </source>
</evidence>
<evidence type="ECO:0000313" key="11">
    <source>
        <dbReference type="EMBL" id="GAK54736.1"/>
    </source>
</evidence>
<dbReference type="GO" id="GO:0006824">
    <property type="term" value="P:cobalt ion transport"/>
    <property type="evidence" value="ECO:0007669"/>
    <property type="project" value="InterPro"/>
</dbReference>
<dbReference type="NCBIfam" id="TIGR01166">
    <property type="entry name" value="cbiO"/>
    <property type="match status" value="1"/>
</dbReference>
<evidence type="ECO:0000313" key="12">
    <source>
        <dbReference type="Proteomes" id="UP000030700"/>
    </source>
</evidence>
<evidence type="ECO:0000256" key="2">
    <source>
        <dbReference type="ARBA" id="ARBA00005417"/>
    </source>
</evidence>
<feature type="domain" description="ABC transporter" evidence="10">
    <location>
        <begin position="5"/>
        <end position="240"/>
    </location>
</feature>
<dbReference type="AlphaFoldDB" id="A0A081BTK5"/>
<keyword evidence="3 9" id="KW-0813">Transport</keyword>
<dbReference type="PANTHER" id="PTHR43553">
    <property type="entry name" value="HEAVY METAL TRANSPORTER"/>
    <property type="match status" value="1"/>
</dbReference>
<evidence type="ECO:0000256" key="6">
    <source>
        <dbReference type="ARBA" id="ARBA00022840"/>
    </source>
</evidence>
<comment type="subcellular location">
    <subcellularLocation>
        <location evidence="1 9">Cell membrane</location>
        <topology evidence="1 9">Peripheral membrane protein</topology>
    </subcellularLocation>
</comment>
<dbReference type="STRING" id="1499966.U14_06024"/>
<dbReference type="FunFam" id="3.40.50.300:FF:000224">
    <property type="entry name" value="Energy-coupling factor transporter ATP-binding protein EcfA"/>
    <property type="match status" value="1"/>
</dbReference>
<comment type="function">
    <text evidence="9">Part of an ABC transporter complex. Responsible for energy coupling to the transport system.</text>
</comment>
<dbReference type="InterPro" id="IPR003439">
    <property type="entry name" value="ABC_transporter-like_ATP-bd"/>
</dbReference>
<dbReference type="GO" id="GO:0005524">
    <property type="term" value="F:ATP binding"/>
    <property type="evidence" value="ECO:0007669"/>
    <property type="project" value="UniProtKB-UniRule"/>
</dbReference>
<comment type="similarity">
    <text evidence="2 9">Belongs to the ABC transporter superfamily.</text>
</comment>
<dbReference type="InterPro" id="IPR050095">
    <property type="entry name" value="ECF_ABC_transporter_ATP-bd"/>
</dbReference>
<keyword evidence="7" id="KW-1278">Translocase</keyword>
<keyword evidence="8 9" id="KW-0472">Membrane</keyword>
<keyword evidence="5 9" id="KW-0547">Nucleotide-binding</keyword>
<name>A0A081BTK5_9BACT</name>
<proteinExistence type="inferred from homology"/>
<dbReference type="InterPro" id="IPR017871">
    <property type="entry name" value="ABC_transporter-like_CS"/>
</dbReference>
<dbReference type="EMBL" id="DF820462">
    <property type="protein sequence ID" value="GAK54736.1"/>
    <property type="molecule type" value="Genomic_DNA"/>
</dbReference>
<reference evidence="11" key="1">
    <citation type="journal article" date="2015" name="PeerJ">
        <title>First genomic representation of candidate bacterial phylum KSB3 points to enhanced environmental sensing as a trigger of wastewater bulking.</title>
        <authorList>
            <person name="Sekiguchi Y."/>
            <person name="Ohashi A."/>
            <person name="Parks D.H."/>
            <person name="Yamauchi T."/>
            <person name="Tyson G.W."/>
            <person name="Hugenholtz P."/>
        </authorList>
    </citation>
    <scope>NUCLEOTIDE SEQUENCE [LARGE SCALE GENOMIC DNA]</scope>
</reference>
<keyword evidence="6 9" id="KW-0067">ATP-binding</keyword>
<gene>
    <name evidence="11" type="ORF">U14_06024</name>
</gene>
<dbReference type="Pfam" id="PF00005">
    <property type="entry name" value="ABC_tran"/>
    <property type="match status" value="1"/>
</dbReference>
<dbReference type="HOGENOM" id="CLU_000604_1_22_0"/>
<keyword evidence="4 9" id="KW-1003">Cell membrane</keyword>
<dbReference type="InterPro" id="IPR015856">
    <property type="entry name" value="ABC_transpr_CbiO/EcfA_su"/>
</dbReference>
<keyword evidence="12" id="KW-1185">Reference proteome</keyword>
<dbReference type="PROSITE" id="PS00211">
    <property type="entry name" value="ABC_TRANSPORTER_1"/>
    <property type="match status" value="1"/>
</dbReference>
<organism evidence="11">
    <name type="scientific">Candidatus Moduliflexus flocculans</name>
    <dbReference type="NCBI Taxonomy" id="1499966"/>
    <lineage>
        <taxon>Bacteria</taxon>
        <taxon>Candidatus Moduliflexota</taxon>
        <taxon>Candidatus Moduliflexia</taxon>
        <taxon>Candidatus Moduliflexales</taxon>
        <taxon>Candidatus Moduliflexaceae</taxon>
    </lineage>
</organism>
<dbReference type="InterPro" id="IPR027417">
    <property type="entry name" value="P-loop_NTPase"/>
</dbReference>
<accession>A0A081BTK5</accession>
<dbReference type="GO" id="GO:0016887">
    <property type="term" value="F:ATP hydrolysis activity"/>
    <property type="evidence" value="ECO:0007669"/>
    <property type="project" value="InterPro"/>
</dbReference>
<dbReference type="PROSITE" id="PS50893">
    <property type="entry name" value="ABC_TRANSPORTER_2"/>
    <property type="match status" value="1"/>
</dbReference>
<evidence type="ECO:0000256" key="5">
    <source>
        <dbReference type="ARBA" id="ARBA00022741"/>
    </source>
</evidence>
<dbReference type="Gene3D" id="3.40.50.300">
    <property type="entry name" value="P-loop containing nucleotide triphosphate hydrolases"/>
    <property type="match status" value="1"/>
</dbReference>
<dbReference type="CDD" id="cd03225">
    <property type="entry name" value="ABC_cobalt_CbiO_domain1"/>
    <property type="match status" value="1"/>
</dbReference>
<dbReference type="GO" id="GO:0042626">
    <property type="term" value="F:ATPase-coupled transmembrane transporter activity"/>
    <property type="evidence" value="ECO:0007669"/>
    <property type="project" value="TreeGrafter"/>
</dbReference>
<evidence type="ECO:0000256" key="9">
    <source>
        <dbReference type="RuleBase" id="RU364103"/>
    </source>
</evidence>
<protein>
    <recommendedName>
        <fullName evidence="9">ABC transporter ATP-binding protein</fullName>
    </recommendedName>
</protein>
<dbReference type="InterPro" id="IPR003593">
    <property type="entry name" value="AAA+_ATPase"/>
</dbReference>
<sequence>MNALIHYDQVSFAYADGTQALEKMSLSIERGQKVAFLGANGSGKTTAFLLMNGLLKPLEGRILYDGTLLSYREKALRELRKKIGIVFHDPDTQIFANSVFEEISFGPKNLDLDDATVRTRVEEALRVCDIADLRHKPPHFLSFGQKRLVTIASILAMQSDVIVLDEPTSGLDHLHARHLLTLLNTINAQGKTIIFSTHDADLALEFADVGYILKGGQIVRQGEITGLFQDYHALQEAHIAVPYVLDLYQTMVERALLPAQATPPRTLQQLKSVLVNDREMQ</sequence>
<evidence type="ECO:0000259" key="10">
    <source>
        <dbReference type="PROSITE" id="PS50893"/>
    </source>
</evidence>
<evidence type="ECO:0000256" key="3">
    <source>
        <dbReference type="ARBA" id="ARBA00022448"/>
    </source>
</evidence>
<dbReference type="GO" id="GO:0043190">
    <property type="term" value="C:ATP-binding cassette (ABC) transporter complex"/>
    <property type="evidence" value="ECO:0007669"/>
    <property type="project" value="TreeGrafter"/>
</dbReference>
<dbReference type="SUPFAM" id="SSF52540">
    <property type="entry name" value="P-loop containing nucleoside triphosphate hydrolases"/>
    <property type="match status" value="1"/>
</dbReference>
<evidence type="ECO:0000256" key="8">
    <source>
        <dbReference type="ARBA" id="ARBA00023136"/>
    </source>
</evidence>
<dbReference type="InterPro" id="IPR005876">
    <property type="entry name" value="Co_trans_ATP-bd"/>
</dbReference>
<dbReference type="SMART" id="SM00382">
    <property type="entry name" value="AAA"/>
    <property type="match status" value="1"/>
</dbReference>